<dbReference type="OrthoDB" id="10266018at2759"/>
<evidence type="ECO:0000259" key="2">
    <source>
        <dbReference type="SMART" id="SM00385"/>
    </source>
</evidence>
<proteinExistence type="inferred from homology"/>
<evidence type="ECO:0000313" key="3">
    <source>
        <dbReference type="EMBL" id="EIE24969.1"/>
    </source>
</evidence>
<dbReference type="Proteomes" id="UP000007264">
    <property type="component" value="Unassembled WGS sequence"/>
</dbReference>
<sequence>MDRVAAAACVYFRRFYLKENFCDYDPRLVGPACLFLACKAEESQVQAKVLFQMLRKVISTGKYHALPFPDSAQLLDLEMAVLESLEFNLIVYSPYRDLVTFLKDAEVADVAECAWAVLNDSYRTQLCLLHAPYVMAIACMHVASVLLGRSIQNWLETLTCDLDEVRRYFEHIPHFF</sequence>
<dbReference type="GeneID" id="17042670"/>
<feature type="domain" description="Cyclin-like" evidence="2">
    <location>
        <begin position="96"/>
        <end position="174"/>
    </location>
</feature>
<evidence type="ECO:0000256" key="1">
    <source>
        <dbReference type="RuleBase" id="RU000383"/>
    </source>
</evidence>
<dbReference type="Gene3D" id="1.10.472.10">
    <property type="entry name" value="Cyclin-like"/>
    <property type="match status" value="2"/>
</dbReference>
<keyword evidence="1" id="KW-0195">Cyclin</keyword>
<reference evidence="3 4" key="1">
    <citation type="journal article" date="2012" name="Genome Biol.">
        <title>The genome of the polar eukaryotic microalga coccomyxa subellipsoidea reveals traits of cold adaptation.</title>
        <authorList>
            <person name="Blanc G."/>
            <person name="Agarkova I."/>
            <person name="Grimwood J."/>
            <person name="Kuo A."/>
            <person name="Brueggeman A."/>
            <person name="Dunigan D."/>
            <person name="Gurnon J."/>
            <person name="Ladunga I."/>
            <person name="Lindquist E."/>
            <person name="Lucas S."/>
            <person name="Pangilinan J."/>
            <person name="Proschold T."/>
            <person name="Salamov A."/>
            <person name="Schmutz J."/>
            <person name="Weeks D."/>
            <person name="Yamada T."/>
            <person name="Claverie J.M."/>
            <person name="Grigoriev I."/>
            <person name="Van Etten J."/>
            <person name="Lomsadze A."/>
            <person name="Borodovsky M."/>
        </authorList>
    </citation>
    <scope>NUCLEOTIDE SEQUENCE [LARGE SCALE GENOMIC DNA]</scope>
    <source>
        <strain evidence="3 4">C-169</strain>
    </source>
</reference>
<dbReference type="RefSeq" id="XP_005649513.1">
    <property type="nucleotide sequence ID" value="XM_005649456.1"/>
</dbReference>
<keyword evidence="4" id="KW-1185">Reference proteome</keyword>
<name>I0Z2V0_COCSC</name>
<dbReference type="InterPro" id="IPR036915">
    <property type="entry name" value="Cyclin-like_sf"/>
</dbReference>
<dbReference type="EMBL" id="AGSI01000005">
    <property type="protein sequence ID" value="EIE24969.1"/>
    <property type="molecule type" value="Genomic_DNA"/>
</dbReference>
<evidence type="ECO:0000313" key="4">
    <source>
        <dbReference type="Proteomes" id="UP000007264"/>
    </source>
</evidence>
<comment type="caution">
    <text evidence="3">The sequence shown here is derived from an EMBL/GenBank/DDBJ whole genome shotgun (WGS) entry which is preliminary data.</text>
</comment>
<dbReference type="PANTHER" id="PTHR10026">
    <property type="entry name" value="CYCLIN"/>
    <property type="match status" value="1"/>
</dbReference>
<comment type="similarity">
    <text evidence="1">Belongs to the cyclin family.</text>
</comment>
<dbReference type="InterPro" id="IPR013763">
    <property type="entry name" value="Cyclin-like_dom"/>
</dbReference>
<dbReference type="SUPFAM" id="SSF47954">
    <property type="entry name" value="Cyclin-like"/>
    <property type="match status" value="2"/>
</dbReference>
<protein>
    <recommendedName>
        <fullName evidence="2">Cyclin-like domain-containing protein</fullName>
    </recommendedName>
</protein>
<dbReference type="GO" id="GO:0006357">
    <property type="term" value="P:regulation of transcription by RNA polymerase II"/>
    <property type="evidence" value="ECO:0007669"/>
    <property type="project" value="InterPro"/>
</dbReference>
<gene>
    <name evidence="3" type="ORF">COCSUDRAFT_83662</name>
</gene>
<dbReference type="KEGG" id="csl:COCSUDRAFT_83662"/>
<organism evidence="3 4">
    <name type="scientific">Coccomyxa subellipsoidea (strain C-169)</name>
    <name type="common">Green microalga</name>
    <dbReference type="NCBI Taxonomy" id="574566"/>
    <lineage>
        <taxon>Eukaryota</taxon>
        <taxon>Viridiplantae</taxon>
        <taxon>Chlorophyta</taxon>
        <taxon>core chlorophytes</taxon>
        <taxon>Trebouxiophyceae</taxon>
        <taxon>Trebouxiophyceae incertae sedis</taxon>
        <taxon>Coccomyxaceae</taxon>
        <taxon>Coccomyxa</taxon>
        <taxon>Coccomyxa subellipsoidea</taxon>
    </lineage>
</organism>
<dbReference type="Pfam" id="PF00134">
    <property type="entry name" value="Cyclin_N"/>
    <property type="match status" value="1"/>
</dbReference>
<dbReference type="SMART" id="SM00385">
    <property type="entry name" value="CYCLIN"/>
    <property type="match status" value="2"/>
</dbReference>
<dbReference type="AlphaFoldDB" id="I0Z2V0"/>
<dbReference type="InterPro" id="IPR006671">
    <property type="entry name" value="Cyclin_N"/>
</dbReference>
<dbReference type="STRING" id="574566.I0Z2V0"/>
<accession>I0Z2V0</accession>
<dbReference type="eggNOG" id="KOG0794">
    <property type="taxonomic scope" value="Eukaryota"/>
</dbReference>
<dbReference type="GO" id="GO:0016538">
    <property type="term" value="F:cyclin-dependent protein serine/threonine kinase regulator activity"/>
    <property type="evidence" value="ECO:0007669"/>
    <property type="project" value="InterPro"/>
</dbReference>
<dbReference type="InterPro" id="IPR043198">
    <property type="entry name" value="Cyclin/Ssn8"/>
</dbReference>
<feature type="domain" description="Cyclin-like" evidence="2">
    <location>
        <begin position="1"/>
        <end position="83"/>
    </location>
</feature>